<feature type="coiled-coil region" evidence="2">
    <location>
        <begin position="21"/>
        <end position="55"/>
    </location>
</feature>
<evidence type="ECO:0000313" key="5">
    <source>
        <dbReference type="EMBL" id="MCU7548757.1"/>
    </source>
</evidence>
<evidence type="ECO:0000259" key="3">
    <source>
        <dbReference type="Pfam" id="PF25893"/>
    </source>
</evidence>
<dbReference type="RefSeq" id="WP_279296200.1">
    <property type="nucleotide sequence ID" value="NZ_JAOTIF010000002.1"/>
</dbReference>
<dbReference type="GO" id="GO:0015562">
    <property type="term" value="F:efflux transmembrane transporter activity"/>
    <property type="evidence" value="ECO:0007669"/>
    <property type="project" value="InterPro"/>
</dbReference>
<proteinExistence type="inferred from homology"/>
<dbReference type="EMBL" id="JAOTIF010000002">
    <property type="protein sequence ID" value="MCU7548757.1"/>
    <property type="molecule type" value="Genomic_DNA"/>
</dbReference>
<comment type="similarity">
    <text evidence="1">Belongs to the membrane fusion protein (MFP) (TC 8.A.1) family.</text>
</comment>
<dbReference type="InterPro" id="IPR058627">
    <property type="entry name" value="MdtA-like_C"/>
</dbReference>
<dbReference type="Pfam" id="PF25893">
    <property type="entry name" value="HH_CzcB"/>
    <property type="match status" value="1"/>
</dbReference>
<reference evidence="5" key="1">
    <citation type="submission" date="2022-09" db="EMBL/GenBank/DDBJ databases">
        <authorList>
            <person name="Yuan C."/>
            <person name="Ke Z."/>
        </authorList>
    </citation>
    <scope>NUCLEOTIDE SEQUENCE</scope>
    <source>
        <strain evidence="5">LB-8</strain>
    </source>
</reference>
<dbReference type="NCBIfam" id="TIGR01730">
    <property type="entry name" value="RND_mfp"/>
    <property type="match status" value="1"/>
</dbReference>
<dbReference type="Gene3D" id="2.40.50.100">
    <property type="match status" value="1"/>
</dbReference>
<name>A0A9X2XUJ5_9BACT</name>
<accession>A0A9X2XUJ5</accession>
<gene>
    <name evidence="5" type="ORF">OCK74_06490</name>
</gene>
<dbReference type="InterPro" id="IPR058648">
    <property type="entry name" value="HH_CzcB-like"/>
</dbReference>
<dbReference type="PANTHER" id="PTHR30469">
    <property type="entry name" value="MULTIDRUG RESISTANCE PROTEIN MDTA"/>
    <property type="match status" value="1"/>
</dbReference>
<comment type="caution">
    <text evidence="5">The sequence shown here is derived from an EMBL/GenBank/DDBJ whole genome shotgun (WGS) entry which is preliminary data.</text>
</comment>
<organism evidence="5 6">
    <name type="scientific">Paraflavisolibacter caeni</name>
    <dbReference type="NCBI Taxonomy" id="2982496"/>
    <lineage>
        <taxon>Bacteria</taxon>
        <taxon>Pseudomonadati</taxon>
        <taxon>Bacteroidota</taxon>
        <taxon>Chitinophagia</taxon>
        <taxon>Chitinophagales</taxon>
        <taxon>Chitinophagaceae</taxon>
        <taxon>Paraflavisolibacter</taxon>
    </lineage>
</organism>
<dbReference type="InterPro" id="IPR006143">
    <property type="entry name" value="RND_pump_MFP"/>
</dbReference>
<dbReference type="Proteomes" id="UP001155483">
    <property type="component" value="Unassembled WGS sequence"/>
</dbReference>
<keyword evidence="2" id="KW-0175">Coiled coil</keyword>
<dbReference type="Gene3D" id="2.40.420.20">
    <property type="match status" value="1"/>
</dbReference>
<evidence type="ECO:0000256" key="2">
    <source>
        <dbReference type="SAM" id="Coils"/>
    </source>
</evidence>
<feature type="domain" description="CzcB-like alpha-helical hairpin" evidence="3">
    <location>
        <begin position="137"/>
        <end position="190"/>
    </location>
</feature>
<protein>
    <submittedName>
        <fullName evidence="5">Efflux RND transporter periplasmic adaptor subunit</fullName>
    </submittedName>
</protein>
<dbReference type="SUPFAM" id="SSF111369">
    <property type="entry name" value="HlyD-like secretion proteins"/>
    <property type="match status" value="1"/>
</dbReference>
<dbReference type="GO" id="GO:1990281">
    <property type="term" value="C:efflux pump complex"/>
    <property type="evidence" value="ECO:0007669"/>
    <property type="project" value="TreeGrafter"/>
</dbReference>
<keyword evidence="6" id="KW-1185">Reference proteome</keyword>
<dbReference type="PANTHER" id="PTHR30469:SF15">
    <property type="entry name" value="HLYD FAMILY OF SECRETION PROTEINS"/>
    <property type="match status" value="1"/>
</dbReference>
<evidence type="ECO:0000256" key="1">
    <source>
        <dbReference type="ARBA" id="ARBA00009477"/>
    </source>
</evidence>
<evidence type="ECO:0000313" key="6">
    <source>
        <dbReference type="Proteomes" id="UP001155483"/>
    </source>
</evidence>
<dbReference type="Gene3D" id="2.40.30.170">
    <property type="match status" value="1"/>
</dbReference>
<sequence length="384" mass="41889">MQKIFYLLLIATVMASCGNTQKDAKGELNDKKAQLEKLKGQQEGIAKEIAKLEEEIAKADPEAAKVQKAKLVAIATLQPADFSHFIELQGTVDAENIAYVAPRGAGGQVKAIYVKQGQPVRKGQLLMRLENSIANTQVDQIRSQLAYAKDLYQRQQNLWQQGIGTEVQLLTAKNNVVNLEKQLTMAQEQLGFSNVYAEMNGIADQVNIKVGEMFSPQSASMAGIRIVNTSDLKIVTQVPERYLGRVSVGSTLEVTLPETNQTVTSKVTVAGKVIDPSSRTFYIEAKMPAGSNIKPNQIALVKIKDYADASAITVPVNTLQNDQNGKYVMVATKENGKLIARKRQVTIGELYNDQLEVKSGLQAGDTIITDGFQGLYDGQLITTA</sequence>
<dbReference type="PROSITE" id="PS51257">
    <property type="entry name" value="PROKAR_LIPOPROTEIN"/>
    <property type="match status" value="1"/>
</dbReference>
<feature type="domain" description="Multidrug resistance protein MdtA-like C-terminal permuted SH3" evidence="4">
    <location>
        <begin position="311"/>
        <end position="373"/>
    </location>
</feature>
<reference evidence="5" key="2">
    <citation type="submission" date="2023-04" db="EMBL/GenBank/DDBJ databases">
        <title>Paracnuella aquatica gen. nov., sp. nov., a member of the family Chitinophagaceae isolated from a hot spring.</title>
        <authorList>
            <person name="Wang C."/>
        </authorList>
    </citation>
    <scope>NUCLEOTIDE SEQUENCE</scope>
    <source>
        <strain evidence="5">LB-8</strain>
    </source>
</reference>
<evidence type="ECO:0000259" key="4">
    <source>
        <dbReference type="Pfam" id="PF25967"/>
    </source>
</evidence>
<dbReference type="Pfam" id="PF25967">
    <property type="entry name" value="RND-MFP_C"/>
    <property type="match status" value="1"/>
</dbReference>
<dbReference type="AlphaFoldDB" id="A0A9X2XUJ5"/>
<dbReference type="Gene3D" id="1.10.287.470">
    <property type="entry name" value="Helix hairpin bin"/>
    <property type="match status" value="1"/>
</dbReference>